<dbReference type="RefSeq" id="WP_110297523.1">
    <property type="nucleotide sequence ID" value="NZ_QJJM01000002.1"/>
</dbReference>
<organism evidence="1 2">
    <name type="scientific">Blastomonas natatoria</name>
    <dbReference type="NCBI Taxonomy" id="34015"/>
    <lineage>
        <taxon>Bacteria</taxon>
        <taxon>Pseudomonadati</taxon>
        <taxon>Pseudomonadota</taxon>
        <taxon>Alphaproteobacteria</taxon>
        <taxon>Sphingomonadales</taxon>
        <taxon>Sphingomonadaceae</taxon>
        <taxon>Blastomonas</taxon>
    </lineage>
</organism>
<evidence type="ECO:0000313" key="2">
    <source>
        <dbReference type="Proteomes" id="UP000248014"/>
    </source>
</evidence>
<sequence>MDFLNNIVGQLGGVDRIAGLAKQVGLSEAQVQAAMAALGKAAPQPGDTVTSAAQSTGLPMDKLQQLLAQVGGEDALKKISGFIDRDGDGNPVNDIMGFAKKFTGQ</sequence>
<dbReference type="AlphaFoldDB" id="A0A2V3V9C0"/>
<dbReference type="EMBL" id="QJJM01000002">
    <property type="protein sequence ID" value="PXW78422.1"/>
    <property type="molecule type" value="Genomic_DNA"/>
</dbReference>
<keyword evidence="2" id="KW-1185">Reference proteome</keyword>
<dbReference type="OrthoDB" id="7450771at2"/>
<proteinExistence type="predicted"/>
<evidence type="ECO:0008006" key="3">
    <source>
        <dbReference type="Google" id="ProtNLM"/>
    </source>
</evidence>
<protein>
    <recommendedName>
        <fullName evidence="3">DUF937 domain-containing protein</fullName>
    </recommendedName>
</protein>
<gene>
    <name evidence="1" type="ORF">C7451_10292</name>
</gene>
<name>A0A2V3V9C0_9SPHN</name>
<dbReference type="Proteomes" id="UP000248014">
    <property type="component" value="Unassembled WGS sequence"/>
</dbReference>
<accession>A0A2V3V9C0</accession>
<reference evidence="1 2" key="1">
    <citation type="submission" date="2018-05" db="EMBL/GenBank/DDBJ databases">
        <title>Genomic Encyclopedia of Type Strains, Phase IV (KMG-IV): sequencing the most valuable type-strain genomes for metagenomic binning, comparative biology and taxonomic classification.</title>
        <authorList>
            <person name="Goeker M."/>
        </authorList>
    </citation>
    <scope>NUCLEOTIDE SEQUENCE [LARGE SCALE GENOMIC DNA]</scope>
    <source>
        <strain evidence="1 2">DSM 3183</strain>
    </source>
</reference>
<evidence type="ECO:0000313" key="1">
    <source>
        <dbReference type="EMBL" id="PXW78422.1"/>
    </source>
</evidence>
<comment type="caution">
    <text evidence="1">The sequence shown here is derived from an EMBL/GenBank/DDBJ whole genome shotgun (WGS) entry which is preliminary data.</text>
</comment>